<dbReference type="RefSeq" id="WP_117581263.1">
    <property type="nucleotide sequence ID" value="NZ_QUSL01000010.1"/>
</dbReference>
<organism evidence="1 2">
    <name type="scientific">Thomasclavelia ramosa</name>
    <dbReference type="NCBI Taxonomy" id="1547"/>
    <lineage>
        <taxon>Bacteria</taxon>
        <taxon>Bacillati</taxon>
        <taxon>Bacillota</taxon>
        <taxon>Erysipelotrichia</taxon>
        <taxon>Erysipelotrichales</taxon>
        <taxon>Coprobacillaceae</taxon>
        <taxon>Thomasclavelia</taxon>
    </lineage>
</organism>
<evidence type="ECO:0000313" key="2">
    <source>
        <dbReference type="Proteomes" id="UP000261032"/>
    </source>
</evidence>
<evidence type="ECO:0000313" key="1">
    <source>
        <dbReference type="EMBL" id="RGD85508.1"/>
    </source>
</evidence>
<proteinExistence type="predicted"/>
<reference evidence="1 2" key="1">
    <citation type="submission" date="2018-08" db="EMBL/GenBank/DDBJ databases">
        <title>A genome reference for cultivated species of the human gut microbiota.</title>
        <authorList>
            <person name="Zou Y."/>
            <person name="Xue W."/>
            <person name="Luo G."/>
        </authorList>
    </citation>
    <scope>NUCLEOTIDE SEQUENCE [LARGE SCALE GENOMIC DNA]</scope>
    <source>
        <strain evidence="1 2">OM06-4</strain>
    </source>
</reference>
<dbReference type="EMBL" id="QUSL01000010">
    <property type="protein sequence ID" value="RGD85508.1"/>
    <property type="molecule type" value="Genomic_DNA"/>
</dbReference>
<gene>
    <name evidence="1" type="ORF">DXB93_08015</name>
</gene>
<comment type="caution">
    <text evidence="1">The sequence shown here is derived from an EMBL/GenBank/DDBJ whole genome shotgun (WGS) entry which is preliminary data.</text>
</comment>
<sequence length="157" mass="18406">MKYVIEYKDGSVLVNMEDLKISLEEAAAPICYCLMTCDNYDLSSTVYKTFKEMALKDNLQEAFNDIVYCNENKDVENGKATDCSFSIESFYNDEKIEVYLGYENFAMNKVHMLYAAICMAHTVRERISNDEYMYLLDLIEKMYHQNINHISDERKLI</sequence>
<protein>
    <submittedName>
        <fullName evidence="1">Uncharacterized protein</fullName>
    </submittedName>
</protein>
<accession>A0A3E3EDN1</accession>
<dbReference type="AlphaFoldDB" id="A0A3E3EDN1"/>
<name>A0A3E3EDN1_9FIRM</name>
<dbReference type="Proteomes" id="UP000261032">
    <property type="component" value="Unassembled WGS sequence"/>
</dbReference>